<keyword evidence="2" id="KW-1185">Reference proteome</keyword>
<name>A0A1P8F5S3_9CHLR</name>
<dbReference type="KEGG" id="dfo:Dform_00474"/>
<evidence type="ECO:0000313" key="1">
    <source>
        <dbReference type="EMBL" id="APV43829.1"/>
    </source>
</evidence>
<organism evidence="1 2">
    <name type="scientific">Dehalogenimonas formicexedens</name>
    <dbReference type="NCBI Taxonomy" id="1839801"/>
    <lineage>
        <taxon>Bacteria</taxon>
        <taxon>Bacillati</taxon>
        <taxon>Chloroflexota</taxon>
        <taxon>Dehalococcoidia</taxon>
        <taxon>Dehalococcoidales</taxon>
        <taxon>Dehalococcoidaceae</taxon>
        <taxon>Dehalogenimonas</taxon>
    </lineage>
</organism>
<dbReference type="STRING" id="1839801.Dform_00474"/>
<evidence type="ECO:0000313" key="2">
    <source>
        <dbReference type="Proteomes" id="UP000185934"/>
    </source>
</evidence>
<accession>A0A1P8F5S3</accession>
<sequence>MLFSAAVNIYAYLTFCGDGGRKVWYSRYMRKRKLIDPEDQVEEDLLLSGLRILASIIADAHRKQQKALREANLNLNAPALNGEQSKEYESLP</sequence>
<dbReference type="AlphaFoldDB" id="A0A1P8F5S3"/>
<gene>
    <name evidence="1" type="ORF">Dform_00474</name>
</gene>
<protein>
    <submittedName>
        <fullName evidence="1">Uncharacterized protein</fullName>
    </submittedName>
</protein>
<dbReference type="Proteomes" id="UP000185934">
    <property type="component" value="Chromosome"/>
</dbReference>
<proteinExistence type="predicted"/>
<dbReference type="EMBL" id="CP018258">
    <property type="protein sequence ID" value="APV43829.1"/>
    <property type="molecule type" value="Genomic_DNA"/>
</dbReference>
<reference evidence="2" key="1">
    <citation type="submission" date="2016-11" db="EMBL/GenBank/DDBJ databases">
        <title>Dehalogenimonas formicexedens sp. nov., a chlorinated alkane respiring bacterium isolated from contaminated groundwater.</title>
        <authorList>
            <person name="Key T.A."/>
            <person name="Bowman K.S."/>
            <person name="Lee I."/>
            <person name="Chun J."/>
            <person name="Albuquerque L."/>
            <person name="da Costa M.S."/>
            <person name="Rainey F.A."/>
            <person name="Moe W.M."/>
        </authorList>
    </citation>
    <scope>NUCLEOTIDE SEQUENCE [LARGE SCALE GENOMIC DNA]</scope>
    <source>
        <strain evidence="2">NSZ-14</strain>
    </source>
</reference>